<name>A0A0R1RJU5_9LACO</name>
<dbReference type="RefSeq" id="WP_237757532.1">
    <property type="nucleotide sequence ID" value="NZ_AZFF01000015.1"/>
</dbReference>
<sequence>MMAPTLVVCVYNGGKKYNQVNVMKLDGLFARIKMVRLLNIFGGSLGTSMAMRMIQRQITHDMLSLRLTPADLNKMLNLPPYTITALASGNPDFFQVSYKQLQRLARMLDERLDAVH</sequence>
<dbReference type="Proteomes" id="UP000051999">
    <property type="component" value="Unassembled WGS sequence"/>
</dbReference>
<dbReference type="PATRIC" id="fig|1114972.6.peg.884"/>
<comment type="caution">
    <text evidence="1">The sequence shown here is derived from an EMBL/GenBank/DDBJ whole genome shotgun (WGS) entry which is preliminary data.</text>
</comment>
<keyword evidence="2" id="KW-1185">Reference proteome</keyword>
<dbReference type="AlphaFoldDB" id="A0A0R1RJU5"/>
<protein>
    <submittedName>
        <fullName evidence="1">Uncharacterized protein</fullName>
    </submittedName>
</protein>
<dbReference type="EMBL" id="AZFF01000015">
    <property type="protein sequence ID" value="KRL53768.1"/>
    <property type="molecule type" value="Genomic_DNA"/>
</dbReference>
<evidence type="ECO:0000313" key="2">
    <source>
        <dbReference type="Proteomes" id="UP000051999"/>
    </source>
</evidence>
<evidence type="ECO:0000313" key="1">
    <source>
        <dbReference type="EMBL" id="KRL53768.1"/>
    </source>
</evidence>
<organism evidence="1 2">
    <name type="scientific">Furfurilactobacillus rossiae DSM 15814</name>
    <dbReference type="NCBI Taxonomy" id="1114972"/>
    <lineage>
        <taxon>Bacteria</taxon>
        <taxon>Bacillati</taxon>
        <taxon>Bacillota</taxon>
        <taxon>Bacilli</taxon>
        <taxon>Lactobacillales</taxon>
        <taxon>Lactobacillaceae</taxon>
        <taxon>Furfurilactobacillus</taxon>
    </lineage>
</organism>
<reference evidence="1 2" key="1">
    <citation type="journal article" date="2015" name="Genome Announc.">
        <title>Expanding the biotechnology potential of lactobacilli through comparative genomics of 213 strains and associated genera.</title>
        <authorList>
            <person name="Sun Z."/>
            <person name="Harris H.M."/>
            <person name="McCann A."/>
            <person name="Guo C."/>
            <person name="Argimon S."/>
            <person name="Zhang W."/>
            <person name="Yang X."/>
            <person name="Jeffery I.B."/>
            <person name="Cooney J.C."/>
            <person name="Kagawa T.F."/>
            <person name="Liu W."/>
            <person name="Song Y."/>
            <person name="Salvetti E."/>
            <person name="Wrobel A."/>
            <person name="Rasinkangas P."/>
            <person name="Parkhill J."/>
            <person name="Rea M.C."/>
            <person name="O'Sullivan O."/>
            <person name="Ritari J."/>
            <person name="Douillard F.P."/>
            <person name="Paul Ross R."/>
            <person name="Yang R."/>
            <person name="Briner A.E."/>
            <person name="Felis G.E."/>
            <person name="de Vos W.M."/>
            <person name="Barrangou R."/>
            <person name="Klaenhammer T.R."/>
            <person name="Caufield P.W."/>
            <person name="Cui Y."/>
            <person name="Zhang H."/>
            <person name="O'Toole P.W."/>
        </authorList>
    </citation>
    <scope>NUCLEOTIDE SEQUENCE [LARGE SCALE GENOMIC DNA]</scope>
    <source>
        <strain evidence="1 2">DSM 15814</strain>
    </source>
</reference>
<accession>A0A0R1RJU5</accession>
<proteinExistence type="predicted"/>
<gene>
    <name evidence="1" type="ORF">FD35_GL000875</name>
</gene>